<dbReference type="EMBL" id="CP045737">
    <property type="protein sequence ID" value="QGG41226.1"/>
    <property type="molecule type" value="Genomic_DNA"/>
</dbReference>
<comment type="catalytic activity">
    <reaction evidence="5">
        <text>a beta-lactam + H2O = a substituted beta-amino acid</text>
        <dbReference type="Rhea" id="RHEA:20401"/>
        <dbReference type="ChEBI" id="CHEBI:15377"/>
        <dbReference type="ChEBI" id="CHEBI:35627"/>
        <dbReference type="ChEBI" id="CHEBI:140347"/>
        <dbReference type="EC" id="3.5.2.6"/>
    </reaction>
</comment>
<dbReference type="GO" id="GO:0030655">
    <property type="term" value="P:beta-lactam antibiotic catabolic process"/>
    <property type="evidence" value="ECO:0007669"/>
    <property type="project" value="InterPro"/>
</dbReference>
<feature type="domain" description="Beta-lactamase class A catalytic" evidence="8">
    <location>
        <begin position="52"/>
        <end position="266"/>
    </location>
</feature>
<sequence>MQGSTWLAAATVLVAAACGPSSAEAPPARASATPDVRDGFAALETSYDTRLGVFAVDTGTGRRVTWRGTERFPFASTIKAPLAAVVLDRTSRRGLARTIHYDASDLLPGSPVTEKHLADGLPLRDLIDAALRFSDNTAANLLFEQIGGPAQLDRELDRIGDRVTNPERTEPDLNSAVPGDVRDTTTPQALATTVGEYVVGKALPRHDRDLLRTTMVDNTTGDALIRAGVPKEWVVADRTGGASHGVRTAVAVAFPPGRSPVLIAVMSRRDQVGDEYDDAVIAEATRIAVGALGLA</sequence>
<organism evidence="9 10">
    <name type="scientific">Aeromicrobium yanjiei</name>
    <dbReference type="NCBI Taxonomy" id="2662028"/>
    <lineage>
        <taxon>Bacteria</taxon>
        <taxon>Bacillati</taxon>
        <taxon>Actinomycetota</taxon>
        <taxon>Actinomycetes</taxon>
        <taxon>Propionibacteriales</taxon>
        <taxon>Nocardioidaceae</taxon>
        <taxon>Aeromicrobium</taxon>
    </lineage>
</organism>
<dbReference type="PANTHER" id="PTHR35333">
    <property type="entry name" value="BETA-LACTAMASE"/>
    <property type="match status" value="1"/>
</dbReference>
<gene>
    <name evidence="9" type="primary">bla</name>
    <name evidence="9" type="ORF">GEV26_07510</name>
</gene>
<protein>
    <recommendedName>
        <fullName evidence="2 5">Beta-lactamase</fullName>
        <ecNumber evidence="2 5">3.5.2.6</ecNumber>
    </recommendedName>
</protein>
<evidence type="ECO:0000256" key="7">
    <source>
        <dbReference type="SAM" id="SignalP"/>
    </source>
</evidence>
<keyword evidence="7" id="KW-0732">Signal</keyword>
<comment type="similarity">
    <text evidence="1 5">Belongs to the class-A beta-lactamase family.</text>
</comment>
<dbReference type="InterPro" id="IPR045155">
    <property type="entry name" value="Beta-lactam_cat"/>
</dbReference>
<evidence type="ECO:0000256" key="3">
    <source>
        <dbReference type="ARBA" id="ARBA00022801"/>
    </source>
</evidence>
<dbReference type="SUPFAM" id="SSF56601">
    <property type="entry name" value="beta-lactamase/transpeptidase-like"/>
    <property type="match status" value="1"/>
</dbReference>
<dbReference type="PANTHER" id="PTHR35333:SF3">
    <property type="entry name" value="BETA-LACTAMASE-TYPE TRANSPEPTIDASE FOLD CONTAINING PROTEIN"/>
    <property type="match status" value="1"/>
</dbReference>
<dbReference type="PRINTS" id="PR00118">
    <property type="entry name" value="BLACTAMASEA"/>
</dbReference>
<evidence type="ECO:0000259" key="8">
    <source>
        <dbReference type="Pfam" id="PF13354"/>
    </source>
</evidence>
<accession>A0A5Q2MJI1</accession>
<dbReference type="GO" id="GO:0046677">
    <property type="term" value="P:response to antibiotic"/>
    <property type="evidence" value="ECO:0007669"/>
    <property type="project" value="UniProtKB-UniRule"/>
</dbReference>
<feature type="signal peptide" evidence="7">
    <location>
        <begin position="1"/>
        <end position="23"/>
    </location>
</feature>
<keyword evidence="3 5" id="KW-0378">Hydrolase</keyword>
<dbReference type="GO" id="GO:0008800">
    <property type="term" value="F:beta-lactamase activity"/>
    <property type="evidence" value="ECO:0007669"/>
    <property type="project" value="UniProtKB-UniRule"/>
</dbReference>
<evidence type="ECO:0000256" key="5">
    <source>
        <dbReference type="RuleBase" id="RU361140"/>
    </source>
</evidence>
<feature type="chain" id="PRO_5039181073" description="Beta-lactamase" evidence="7">
    <location>
        <begin position="24"/>
        <end position="295"/>
    </location>
</feature>
<proteinExistence type="inferred from homology"/>
<reference evidence="9 10" key="1">
    <citation type="submission" date="2019-11" db="EMBL/GenBank/DDBJ databases">
        <authorList>
            <person name="Li J."/>
        </authorList>
    </citation>
    <scope>NUCLEOTIDE SEQUENCE [LARGE SCALE GENOMIC DNA]</scope>
    <source>
        <strain evidence="9 10">MF47</strain>
    </source>
</reference>
<dbReference type="Gene3D" id="3.40.710.10">
    <property type="entry name" value="DD-peptidase/beta-lactamase superfamily"/>
    <property type="match status" value="1"/>
</dbReference>
<keyword evidence="10" id="KW-1185">Reference proteome</keyword>
<evidence type="ECO:0000313" key="9">
    <source>
        <dbReference type="EMBL" id="QGG41226.1"/>
    </source>
</evidence>
<dbReference type="InterPro" id="IPR000871">
    <property type="entry name" value="Beta-lactam_class-A"/>
</dbReference>
<dbReference type="EC" id="3.5.2.6" evidence="2 5"/>
<dbReference type="Pfam" id="PF13354">
    <property type="entry name" value="Beta-lactamase2"/>
    <property type="match status" value="1"/>
</dbReference>
<dbReference type="Proteomes" id="UP000392064">
    <property type="component" value="Chromosome"/>
</dbReference>
<feature type="region of interest" description="Disordered" evidence="6">
    <location>
        <begin position="163"/>
        <end position="183"/>
    </location>
</feature>
<dbReference type="RefSeq" id="WP_153652495.1">
    <property type="nucleotide sequence ID" value="NZ_CP045737.1"/>
</dbReference>
<evidence type="ECO:0000313" key="10">
    <source>
        <dbReference type="Proteomes" id="UP000392064"/>
    </source>
</evidence>
<evidence type="ECO:0000256" key="2">
    <source>
        <dbReference type="ARBA" id="ARBA00012865"/>
    </source>
</evidence>
<evidence type="ECO:0000256" key="6">
    <source>
        <dbReference type="SAM" id="MobiDB-lite"/>
    </source>
</evidence>
<evidence type="ECO:0000256" key="1">
    <source>
        <dbReference type="ARBA" id="ARBA00009009"/>
    </source>
</evidence>
<dbReference type="PROSITE" id="PS00146">
    <property type="entry name" value="BETA_LACTAMASE_A"/>
    <property type="match status" value="1"/>
</dbReference>
<name>A0A5Q2MJI1_9ACTN</name>
<keyword evidence="4 5" id="KW-0046">Antibiotic resistance</keyword>
<dbReference type="InterPro" id="IPR023650">
    <property type="entry name" value="Beta-lactam_class-A_AS"/>
</dbReference>
<dbReference type="InterPro" id="IPR012338">
    <property type="entry name" value="Beta-lactam/transpept-like"/>
</dbReference>
<dbReference type="AlphaFoldDB" id="A0A5Q2MJI1"/>
<dbReference type="KEGG" id="aef:GEV26_07510"/>
<evidence type="ECO:0000256" key="4">
    <source>
        <dbReference type="ARBA" id="ARBA00023251"/>
    </source>
</evidence>
<dbReference type="NCBIfam" id="NF033103">
    <property type="entry name" value="bla_class_A"/>
    <property type="match status" value="1"/>
</dbReference>